<evidence type="ECO:0000256" key="2">
    <source>
        <dbReference type="SAM" id="Phobius"/>
    </source>
</evidence>
<keyword evidence="2" id="KW-0812">Transmembrane</keyword>
<evidence type="ECO:0000313" key="3">
    <source>
        <dbReference type="EMBL" id="KKU08118.1"/>
    </source>
</evidence>
<accession>A0A0G1PRQ2</accession>
<reference evidence="3 4" key="1">
    <citation type="journal article" date="2015" name="Nature">
        <title>rRNA introns, odd ribosomes, and small enigmatic genomes across a large radiation of phyla.</title>
        <authorList>
            <person name="Brown C.T."/>
            <person name="Hug L.A."/>
            <person name="Thomas B.C."/>
            <person name="Sharon I."/>
            <person name="Castelle C.J."/>
            <person name="Singh A."/>
            <person name="Wilkins M.J."/>
            <person name="Williams K.H."/>
            <person name="Banfield J.F."/>
        </authorList>
    </citation>
    <scope>NUCLEOTIDE SEQUENCE [LARGE SCALE GENOMIC DNA]</scope>
</reference>
<evidence type="ECO:0000256" key="1">
    <source>
        <dbReference type="SAM" id="MobiDB-lite"/>
    </source>
</evidence>
<gene>
    <name evidence="3" type="ORF">UX10_C0002G0027</name>
</gene>
<feature type="compositionally biased region" description="Polar residues" evidence="1">
    <location>
        <begin position="17"/>
        <end position="28"/>
    </location>
</feature>
<sequence length="63" mass="6695">MTHIPFDPEFDTHSTLEPEQMPSVDTQQTGSFPSGLAFVAGLITALVAGSLLANALLIKLLIK</sequence>
<organism evidence="3 4">
    <name type="scientific">Candidatus Magasanikbacteria bacterium GW2011_GWA2_45_39</name>
    <dbReference type="NCBI Taxonomy" id="1619041"/>
    <lineage>
        <taxon>Bacteria</taxon>
        <taxon>Candidatus Magasanikiibacteriota</taxon>
    </lineage>
</organism>
<feature type="transmembrane region" description="Helical" evidence="2">
    <location>
        <begin position="36"/>
        <end position="62"/>
    </location>
</feature>
<comment type="caution">
    <text evidence="3">The sequence shown here is derived from an EMBL/GenBank/DDBJ whole genome shotgun (WGS) entry which is preliminary data.</text>
</comment>
<dbReference type="AlphaFoldDB" id="A0A0G1PRQ2"/>
<proteinExistence type="predicted"/>
<feature type="region of interest" description="Disordered" evidence="1">
    <location>
        <begin position="1"/>
        <end position="28"/>
    </location>
</feature>
<dbReference type="Proteomes" id="UP000033999">
    <property type="component" value="Unassembled WGS sequence"/>
</dbReference>
<dbReference type="EMBL" id="LCKX01000002">
    <property type="protein sequence ID" value="KKU08118.1"/>
    <property type="molecule type" value="Genomic_DNA"/>
</dbReference>
<protein>
    <submittedName>
        <fullName evidence="3">Uncharacterized protein</fullName>
    </submittedName>
</protein>
<name>A0A0G1PRQ2_9BACT</name>
<keyword evidence="2" id="KW-0472">Membrane</keyword>
<evidence type="ECO:0000313" key="4">
    <source>
        <dbReference type="Proteomes" id="UP000033999"/>
    </source>
</evidence>
<keyword evidence="2" id="KW-1133">Transmembrane helix</keyword>